<keyword evidence="4" id="KW-1185">Reference proteome</keyword>
<dbReference type="RefSeq" id="WP_127000273.1">
    <property type="nucleotide sequence ID" value="NZ_CP173194.1"/>
</dbReference>
<reference evidence="3 4" key="1">
    <citation type="submission" date="2018-12" db="EMBL/GenBank/DDBJ databases">
        <authorList>
            <person name="Yang Y."/>
        </authorList>
    </citation>
    <scope>NUCLEOTIDE SEQUENCE [LARGE SCALE GENOMIC DNA]</scope>
    <source>
        <strain evidence="3 4">GSF71</strain>
    </source>
</reference>
<feature type="region of interest" description="Disordered" evidence="2">
    <location>
        <begin position="89"/>
        <end position="114"/>
    </location>
</feature>
<protein>
    <submittedName>
        <fullName evidence="3">Universal stress protein</fullName>
    </submittedName>
</protein>
<comment type="similarity">
    <text evidence="1">Belongs to the universal stress protein A family.</text>
</comment>
<gene>
    <name evidence="3" type="ORF">EJ913_17760</name>
</gene>
<dbReference type="AlphaFoldDB" id="A0A3S0VH27"/>
<evidence type="ECO:0000313" key="4">
    <source>
        <dbReference type="Proteomes" id="UP000280346"/>
    </source>
</evidence>
<proteinExistence type="inferred from homology"/>
<dbReference type="OrthoDB" id="9804721at2"/>
<evidence type="ECO:0000256" key="1">
    <source>
        <dbReference type="ARBA" id="ARBA00008791"/>
    </source>
</evidence>
<dbReference type="PANTHER" id="PTHR46268:SF15">
    <property type="entry name" value="UNIVERSAL STRESS PROTEIN HP_0031"/>
    <property type="match status" value="1"/>
</dbReference>
<dbReference type="EMBL" id="RZIJ01000014">
    <property type="protein sequence ID" value="RUQ68475.1"/>
    <property type="molecule type" value="Genomic_DNA"/>
</dbReference>
<dbReference type="Proteomes" id="UP000280346">
    <property type="component" value="Unassembled WGS sequence"/>
</dbReference>
<comment type="caution">
    <text evidence="3">The sequence shown here is derived from an EMBL/GenBank/DDBJ whole genome shotgun (WGS) entry which is preliminary data.</text>
</comment>
<sequence>MKKILVPLTGRPLDRRAVAAAFLVAERFAAHVEGLSVMPQVEIRSSVESAAIPKALAEQLIRIGQAEQSAVVDGAHRLFDEFRARHGGLQSDAAPDAKPDPAGKPGGGGLSASWRQATGPLAETVADEARLADLVVIAQASDGTNAMGPVIEAALFGSGRPLLLAPLPEPASVGTAVAVAWDGGSAAARAVAMALPFLHRADKVVILSTGSADPGRVADPERLGRYLALHGVAAVQHRMAVSGQAVSRALLDDARDLGCDLLVMGAYGHSRVRERVWGGVTLDMLREPSGLPILMAH</sequence>
<dbReference type="Gene3D" id="3.40.50.12370">
    <property type="match status" value="1"/>
</dbReference>
<dbReference type="CDD" id="cd00293">
    <property type="entry name" value="USP-like"/>
    <property type="match status" value="1"/>
</dbReference>
<dbReference type="PANTHER" id="PTHR46268">
    <property type="entry name" value="STRESS RESPONSE PROTEIN NHAX"/>
    <property type="match status" value="1"/>
</dbReference>
<accession>A0A3S0VH27</accession>
<name>A0A3S0VH27_9PROT</name>
<organism evidence="3 4">
    <name type="scientific">Azospirillum doebereinerae</name>
    <dbReference type="NCBI Taxonomy" id="92933"/>
    <lineage>
        <taxon>Bacteria</taxon>
        <taxon>Pseudomonadati</taxon>
        <taxon>Pseudomonadota</taxon>
        <taxon>Alphaproteobacteria</taxon>
        <taxon>Rhodospirillales</taxon>
        <taxon>Azospirillaceae</taxon>
        <taxon>Azospirillum</taxon>
    </lineage>
</organism>
<evidence type="ECO:0000256" key="2">
    <source>
        <dbReference type="SAM" id="MobiDB-lite"/>
    </source>
</evidence>
<dbReference type="SUPFAM" id="SSF52402">
    <property type="entry name" value="Adenine nucleotide alpha hydrolases-like"/>
    <property type="match status" value="2"/>
</dbReference>
<evidence type="ECO:0000313" key="3">
    <source>
        <dbReference type="EMBL" id="RUQ68475.1"/>
    </source>
</evidence>